<dbReference type="AlphaFoldDB" id="A0AAV7DCY0"/>
<comment type="caution">
    <text evidence="1">The sequence shown here is derived from an EMBL/GenBank/DDBJ whole genome shotgun (WGS) entry which is preliminary data.</text>
</comment>
<evidence type="ECO:0000313" key="1">
    <source>
        <dbReference type="EMBL" id="KAG8594068.1"/>
    </source>
</evidence>
<keyword evidence="2" id="KW-1185">Reference proteome</keyword>
<name>A0AAV7DCY0_ENGPU</name>
<dbReference type="Proteomes" id="UP000824782">
    <property type="component" value="Unassembled WGS sequence"/>
</dbReference>
<organism evidence="1 2">
    <name type="scientific">Engystomops pustulosus</name>
    <name type="common">Tungara frog</name>
    <name type="synonym">Physalaemus pustulosus</name>
    <dbReference type="NCBI Taxonomy" id="76066"/>
    <lineage>
        <taxon>Eukaryota</taxon>
        <taxon>Metazoa</taxon>
        <taxon>Chordata</taxon>
        <taxon>Craniata</taxon>
        <taxon>Vertebrata</taxon>
        <taxon>Euteleostomi</taxon>
        <taxon>Amphibia</taxon>
        <taxon>Batrachia</taxon>
        <taxon>Anura</taxon>
        <taxon>Neobatrachia</taxon>
        <taxon>Hyloidea</taxon>
        <taxon>Leptodactylidae</taxon>
        <taxon>Leiuperinae</taxon>
        <taxon>Engystomops</taxon>
    </lineage>
</organism>
<gene>
    <name evidence="1" type="ORF">GDO81_001053</name>
</gene>
<accession>A0AAV7DCY0</accession>
<dbReference type="EMBL" id="WNYA01000001">
    <property type="protein sequence ID" value="KAG8594068.1"/>
    <property type="molecule type" value="Genomic_DNA"/>
</dbReference>
<evidence type="ECO:0000313" key="2">
    <source>
        <dbReference type="Proteomes" id="UP000824782"/>
    </source>
</evidence>
<proteinExistence type="predicted"/>
<sequence>MNSSIQGGKRHLARCTVIARQHQLDEHAASFFVSGIRPLGYINPWKTRGCHGARSPLPNDVTGLTI</sequence>
<reference evidence="1" key="1">
    <citation type="thesis" date="2020" institute="ProQuest LLC" country="789 East Eisenhower Parkway, Ann Arbor, MI, USA">
        <title>Comparative Genomics and Chromosome Evolution.</title>
        <authorList>
            <person name="Mudd A.B."/>
        </authorList>
    </citation>
    <scope>NUCLEOTIDE SEQUENCE</scope>
    <source>
        <strain evidence="1">237g6f4</strain>
        <tissue evidence="1">Blood</tissue>
    </source>
</reference>
<protein>
    <submittedName>
        <fullName evidence="1">Uncharacterized protein</fullName>
    </submittedName>
</protein>